<evidence type="ECO:0000259" key="9">
    <source>
        <dbReference type="Pfam" id="PF12781"/>
    </source>
</evidence>
<feature type="compositionally biased region" description="Low complexity" evidence="6">
    <location>
        <begin position="770"/>
        <end position="781"/>
    </location>
</feature>
<feature type="domain" description="Dynein heavy chain ATP-binding dynein motor region" evidence="9">
    <location>
        <begin position="1089"/>
        <end position="1308"/>
    </location>
</feature>
<evidence type="ECO:0000259" key="7">
    <source>
        <dbReference type="Pfam" id="PF03028"/>
    </source>
</evidence>
<feature type="region of interest" description="Disordered" evidence="6">
    <location>
        <begin position="761"/>
        <end position="781"/>
    </location>
</feature>
<evidence type="ECO:0000313" key="13">
    <source>
        <dbReference type="EMBL" id="KAK2146622.1"/>
    </source>
</evidence>
<evidence type="ECO:0000256" key="2">
    <source>
        <dbReference type="ARBA" id="ARBA00008887"/>
    </source>
</evidence>
<reference evidence="13" key="1">
    <citation type="journal article" date="2023" name="Mol. Biol. Evol.">
        <title>Third-Generation Sequencing Reveals the Adaptive Role of the Epigenome in Three Deep-Sea Polychaetes.</title>
        <authorList>
            <person name="Perez M."/>
            <person name="Aroh O."/>
            <person name="Sun Y."/>
            <person name="Lan Y."/>
            <person name="Juniper S.K."/>
            <person name="Young C.R."/>
            <person name="Angers B."/>
            <person name="Qian P.Y."/>
        </authorList>
    </citation>
    <scope>NUCLEOTIDE SEQUENCE</scope>
    <source>
        <strain evidence="13">P08H-3</strain>
    </source>
</reference>
<feature type="coiled-coil region" evidence="5">
    <location>
        <begin position="582"/>
        <end position="616"/>
    </location>
</feature>
<dbReference type="Gene3D" id="3.40.50.300">
    <property type="entry name" value="P-loop containing nucleotide triphosphate hydrolases"/>
    <property type="match status" value="3"/>
</dbReference>
<feature type="domain" description="Dynein heavy chain 3 AAA+ lid" evidence="10">
    <location>
        <begin position="97"/>
        <end position="193"/>
    </location>
</feature>
<comment type="similarity">
    <text evidence="2">Belongs to the dynein heavy chain family.</text>
</comment>
<dbReference type="InterPro" id="IPR042219">
    <property type="entry name" value="AAA_lid_11_sf"/>
</dbReference>
<feature type="region of interest" description="Disordered" evidence="6">
    <location>
        <begin position="925"/>
        <end position="958"/>
    </location>
</feature>
<evidence type="ECO:0000259" key="10">
    <source>
        <dbReference type="Pfam" id="PF17857"/>
    </source>
</evidence>
<dbReference type="GO" id="GO:0005930">
    <property type="term" value="C:axoneme"/>
    <property type="evidence" value="ECO:0007669"/>
    <property type="project" value="UniProtKB-SubCell"/>
</dbReference>
<protein>
    <recommendedName>
        <fullName evidence="15">Dynein heavy chain</fullName>
    </recommendedName>
</protein>
<keyword evidence="4" id="KW-0966">Cell projection</keyword>
<dbReference type="Gene3D" id="3.10.490.20">
    <property type="match status" value="1"/>
</dbReference>
<keyword evidence="3" id="KW-0969">Cilium</keyword>
<evidence type="ECO:0000259" key="11">
    <source>
        <dbReference type="Pfam" id="PF18198"/>
    </source>
</evidence>
<feature type="domain" description="Dynein heavy chain region D6 P-loop" evidence="7">
    <location>
        <begin position="1585"/>
        <end position="1681"/>
    </location>
</feature>
<dbReference type="Gene3D" id="1.10.8.720">
    <property type="entry name" value="Region D6 of dynein motor"/>
    <property type="match status" value="1"/>
</dbReference>
<feature type="domain" description="Dynein heavy chain AAA lid" evidence="11">
    <location>
        <begin position="1712"/>
        <end position="1868"/>
    </location>
</feature>
<dbReference type="Gene3D" id="1.20.920.30">
    <property type="match status" value="1"/>
</dbReference>
<dbReference type="InterPro" id="IPR024317">
    <property type="entry name" value="Dynein_heavy_chain_D4_dom"/>
</dbReference>
<dbReference type="Pfam" id="PF17857">
    <property type="entry name" value="AAA_lid_1"/>
    <property type="match status" value="1"/>
</dbReference>
<dbReference type="GO" id="GO:0030286">
    <property type="term" value="C:dynein complex"/>
    <property type="evidence" value="ECO:0007669"/>
    <property type="project" value="InterPro"/>
</dbReference>
<comment type="subcellular location">
    <subcellularLocation>
        <location evidence="1">Cytoplasm</location>
        <location evidence="1">Cytoskeleton</location>
        <location evidence="1">Cilium axoneme</location>
    </subcellularLocation>
</comment>
<feature type="domain" description="Dynein heavy chain C-terminal" evidence="12">
    <location>
        <begin position="1942"/>
        <end position="2232"/>
    </location>
</feature>
<dbReference type="InterPro" id="IPR035706">
    <property type="entry name" value="AAA_9"/>
</dbReference>
<feature type="domain" description="Dynein heavy chain AAA module D4" evidence="8">
    <location>
        <begin position="251"/>
        <end position="481"/>
    </location>
</feature>
<keyword evidence="14" id="KW-1185">Reference proteome</keyword>
<evidence type="ECO:0000256" key="1">
    <source>
        <dbReference type="ARBA" id="ARBA00004430"/>
    </source>
</evidence>
<name>A0AAD9J4U0_9ANNE</name>
<dbReference type="InterPro" id="IPR041658">
    <property type="entry name" value="AAA_lid_11"/>
</dbReference>
<organism evidence="13 14">
    <name type="scientific">Paralvinella palmiformis</name>
    <dbReference type="NCBI Taxonomy" id="53620"/>
    <lineage>
        <taxon>Eukaryota</taxon>
        <taxon>Metazoa</taxon>
        <taxon>Spiralia</taxon>
        <taxon>Lophotrochozoa</taxon>
        <taxon>Annelida</taxon>
        <taxon>Polychaeta</taxon>
        <taxon>Sedentaria</taxon>
        <taxon>Canalipalpata</taxon>
        <taxon>Terebellida</taxon>
        <taxon>Terebelliformia</taxon>
        <taxon>Alvinellidae</taxon>
        <taxon>Paralvinella</taxon>
    </lineage>
</organism>
<evidence type="ECO:0000256" key="5">
    <source>
        <dbReference type="SAM" id="Coils"/>
    </source>
</evidence>
<dbReference type="Gene3D" id="1.20.920.20">
    <property type="match status" value="1"/>
</dbReference>
<dbReference type="EMBL" id="JAODUP010000594">
    <property type="protein sequence ID" value="KAK2146622.1"/>
    <property type="molecule type" value="Genomic_DNA"/>
</dbReference>
<feature type="compositionally biased region" description="Acidic residues" evidence="6">
    <location>
        <begin position="935"/>
        <end position="958"/>
    </location>
</feature>
<dbReference type="InterPro" id="IPR027417">
    <property type="entry name" value="P-loop_NTPase"/>
</dbReference>
<dbReference type="GO" id="GO:0051959">
    <property type="term" value="F:dynein light intermediate chain binding"/>
    <property type="evidence" value="ECO:0007669"/>
    <property type="project" value="InterPro"/>
</dbReference>
<dbReference type="Pfam" id="PF18198">
    <property type="entry name" value="AAA_lid_11"/>
    <property type="match status" value="1"/>
</dbReference>
<dbReference type="Proteomes" id="UP001208570">
    <property type="component" value="Unassembled WGS sequence"/>
</dbReference>
<feature type="coiled-coil region" evidence="5">
    <location>
        <begin position="688"/>
        <end position="715"/>
    </location>
</feature>
<dbReference type="Pfam" id="PF12781">
    <property type="entry name" value="AAA_9"/>
    <property type="match status" value="1"/>
</dbReference>
<evidence type="ECO:0000259" key="12">
    <source>
        <dbReference type="Pfam" id="PF18199"/>
    </source>
</evidence>
<dbReference type="Pfam" id="PF18199">
    <property type="entry name" value="Dynein_C"/>
    <property type="match status" value="1"/>
</dbReference>
<dbReference type="Pfam" id="PF12780">
    <property type="entry name" value="AAA_8"/>
    <property type="match status" value="1"/>
</dbReference>
<evidence type="ECO:0000256" key="6">
    <source>
        <dbReference type="SAM" id="MobiDB-lite"/>
    </source>
</evidence>
<dbReference type="InterPro" id="IPR026983">
    <property type="entry name" value="DHC"/>
</dbReference>
<dbReference type="InterPro" id="IPR043160">
    <property type="entry name" value="Dynein_C_barrel"/>
</dbReference>
<feature type="non-terminal residue" evidence="13">
    <location>
        <position position="1"/>
    </location>
</feature>
<dbReference type="PANTHER" id="PTHR46961:SF15">
    <property type="entry name" value="AAA+ ATPASE DOMAIN-CONTAINING PROTEIN"/>
    <property type="match status" value="1"/>
</dbReference>
<gene>
    <name evidence="13" type="ORF">LSH36_594g02051</name>
</gene>
<evidence type="ECO:0000256" key="3">
    <source>
        <dbReference type="ARBA" id="ARBA00023069"/>
    </source>
</evidence>
<keyword evidence="5" id="KW-0175">Coiled coil</keyword>
<accession>A0AAD9J4U0</accession>
<evidence type="ECO:0000259" key="8">
    <source>
        <dbReference type="Pfam" id="PF12780"/>
    </source>
</evidence>
<dbReference type="InterPro" id="IPR004273">
    <property type="entry name" value="Dynein_heavy_D6_P-loop"/>
</dbReference>
<proteinExistence type="inferred from homology"/>
<evidence type="ECO:0000313" key="14">
    <source>
        <dbReference type="Proteomes" id="UP001208570"/>
    </source>
</evidence>
<dbReference type="GO" id="GO:0007018">
    <property type="term" value="P:microtubule-based movement"/>
    <property type="evidence" value="ECO:0007669"/>
    <property type="project" value="InterPro"/>
</dbReference>
<dbReference type="Gene3D" id="1.10.8.1220">
    <property type="match status" value="1"/>
</dbReference>
<evidence type="ECO:0000256" key="4">
    <source>
        <dbReference type="ARBA" id="ARBA00023273"/>
    </source>
</evidence>
<evidence type="ECO:0008006" key="15">
    <source>
        <dbReference type="Google" id="ProtNLM"/>
    </source>
</evidence>
<dbReference type="PANTHER" id="PTHR46961">
    <property type="entry name" value="DYNEIN HEAVY CHAIN 1, AXONEMAL-LIKE PROTEIN"/>
    <property type="match status" value="1"/>
</dbReference>
<dbReference type="GO" id="GO:0045505">
    <property type="term" value="F:dynein intermediate chain binding"/>
    <property type="evidence" value="ECO:0007669"/>
    <property type="project" value="InterPro"/>
</dbReference>
<dbReference type="Pfam" id="PF03028">
    <property type="entry name" value="Dynein_heavy"/>
    <property type="match status" value="1"/>
</dbReference>
<feature type="compositionally biased region" description="Basic and acidic residues" evidence="6">
    <location>
        <begin position="925"/>
        <end position="934"/>
    </location>
</feature>
<comment type="caution">
    <text evidence="13">The sequence shown here is derived from an EMBL/GenBank/DDBJ whole genome shotgun (WGS) entry which is preliminary data.</text>
</comment>
<dbReference type="Gene3D" id="1.20.1270.280">
    <property type="match status" value="1"/>
</dbReference>
<dbReference type="InterPro" id="IPR041589">
    <property type="entry name" value="DNAH3_AAA_lid_1"/>
</dbReference>
<sequence>LLRRLVDDRVLCTTQKPYEWRTIEGLTVLSAMSLSDCPSIADQTLAPRLTRHFAMFSLPTPADESLKKVVYGILEANMLHEDKPALDIELHNAIVQASCALLSALKSVLMPSLMPGRTHYLFTLKDIVTCFQCLRRLADESRADNKLVVSLWKHEMERIIRDRICRHADMLWYDETMEDIVKNNWPELVDDLHTTFVTFPVDARSYNRPVTSVSKKEVKVLLQPVDNKKEVMTCLQTHLNRYNEEFGNIYLDIMLSDNIINHIIKMHRVISYHHSGNIVLVGPIGSHLSTLIRLALHVSDLPIHPIDSSKQNTFFDGLRSAVRLTGSEGKVLTIFFTARNLEDDQYLDAINSLLVSGEYPHLFTNDEMEGLLQALIPVMKRERTAMDPNKFFVSRVKINLHVIICLPPQHHLLQTALKQYPGLLSGCQVIWMCDWTKDSLLGEAQYYLNRYKLTKDCEADLSESITTCMANIHSYVLQDCNQTKWSGETEDEITMTQVKINEKKNQMKTVQVKMANRPYSKALLLENIKLKHRHLNIPTISELFVGPTTYKRFMDTFRRLYTQKAEERTLNVNKLKKVIATLDQTRKDASHMKQSIRKINQKFDEAKEKTADLMQKLTAKATVLEKLKARIGMATALSAFLQLNELSDEEPEEDDLLKEEERDEYDDEFDKMREENLKTRHYQAKEELITAQKSVEDCNKKLANARQQVIHWREKVDRNCIEHLRAFQNPPLLVGLVMEMVMTLIGKRLPSQRLEARDLYPSKDEHSGRFSASSSSTKFTASVKKSKPRDVFSKQSWKDMQQTMTDSGKFVDMLHNVPWEDGLADDVTAAVESYLAKSKDGELGITGEGSLLDNAQERGFVAQKGSQSPDTNTGITIKNAKYSSEDAATLVQYTIAIVEFTHLCGPLKAAQERVQELLREIEENDRLQREKEQQPEEEEDKDGEKEESEEKDLTEEDLPNIQAAVDDLQAQFDAAVDEKHSLEMELVSMRERLKAATDMIESLKSQEAEWRHHVKEHSNNDMLVANCITASAFLTYCSGMNTDIRRRMGEFFLTICEHHGLPLTAKKLFKNMELIEFLYKPLEIQSLQKLGLPKTPLMLENASFLMQGDNLMAWPLVCDPSSRVIDWVKDYLKDKDLVTVRYSELKSQFDTCLSDGCPLLVTDIDVAELVKDVRFRTVLHGRTKFVHGRNPFKILVGDHEVECQAHFRMFLHTTTQPHLIPGELAAYVSVMYFHQTRYDVEEELLERFMHREKVRMDEEKTALLEEHIQNMEHMSSLETQMIDCLSSDVRLLNDLSTTKHMAELKKHYDETQESQWRVASGEVAIERAKESFRIIAKRGAVCFDTTRCLREINPLYQTSFSQFLDLFDSATSHSDRAAIKAVVDRLIQNCFLTTYRFLTERDKHLYSLLLAIEIEDSESRVGPGEREYVISPSLGSVTMTSIGANQPPDSKFVQAKKPFDWMTDDQFSNLQILAIHYEWFQEMFDRMPKDGRETQWRALCESDQPECQPLPDKMDDHYTHMQRMCVIRAVRSDRLMNISTLFIQNVLGKKFCGEVSLDLPLVLRQSSPTVPILLLYLDNPHVAHRLIGDFAVRKQVTLTTLSLSGSGASEERITKKYIQNAAQQGSWILIQNGHTSLHLLSSLETYLMELTQADPQFRCWITCYASSNLPTRVLQACIKVMVDTPKSIKDGMVRVFNYIDADTLKQCQRPEWPALLHNLCYLHGAVRLRARYGRGGWNVPQSLVQIGLQEAMESIRIAIEEFQENITAISAEGTSVPRPASWSGLRFMLAEITYGTFVVDPQDQQSLTAMIEYFISPNAVKRDFEFTKIKYKHPAVFFSNHPRLTQLIQGLDNIPPYQLECPEACNIHPSSETLLGDEQYVFTRLNKVYDTMPSSSSLTHQLFPRPPTPLQGPPLANISNQSNNPQVVEQGLFASASFATLRMKKEVELWEVCHNMISKVPKAYSKDFVSERVKKIGGYTSFNLYIMKELELMYNLLMEIKSTLQSIKNACEVDNLGDRLSPATLEAADDLYYLRIPRLWCKLAGDTMPPPNQALATWLTDLANRCQHFERILLLGREKMPAYWLGAFFNPRGLLAILKQDCYRHHANDRSGAIEQFVFQTEITARDKDHIRDPPAEGMFVFGIYLWGCAWEKTNAELIDQPPRQACAALPVVHLTCWPQGEKPILQDPIRAAEIYSCPVYQSRIVPRESILELDLSHSGVPSQRWALRGLSATVRPY</sequence>
<dbReference type="InterPro" id="IPR041228">
    <property type="entry name" value="Dynein_C"/>
</dbReference>
<dbReference type="GO" id="GO:0008569">
    <property type="term" value="F:minus-end-directed microtubule motor activity"/>
    <property type="evidence" value="ECO:0007669"/>
    <property type="project" value="InterPro"/>
</dbReference>